<dbReference type="AlphaFoldDB" id="A0A314KMT6"/>
<name>A0A314KMT6_NICAT</name>
<reference evidence="1" key="1">
    <citation type="submission" date="2016-11" db="EMBL/GenBank/DDBJ databases">
        <title>The genome of Nicotiana attenuata.</title>
        <authorList>
            <person name="Xu S."/>
            <person name="Brockmoeller T."/>
            <person name="Gaquerel E."/>
            <person name="Navarro A."/>
            <person name="Kuhl H."/>
            <person name="Gase K."/>
            <person name="Ling Z."/>
            <person name="Zhou W."/>
            <person name="Kreitzer C."/>
            <person name="Stanke M."/>
            <person name="Tang H."/>
            <person name="Lyons E."/>
            <person name="Pandey P."/>
            <person name="Pandey S.P."/>
            <person name="Timmermann B."/>
            <person name="Baldwin I.T."/>
        </authorList>
    </citation>
    <scope>NUCLEOTIDE SEQUENCE [LARGE SCALE GENOMIC DNA]</scope>
    <source>
        <strain evidence="1">UT</strain>
    </source>
</reference>
<keyword evidence="2" id="KW-1185">Reference proteome</keyword>
<proteinExistence type="predicted"/>
<feature type="non-terminal residue" evidence="1">
    <location>
        <position position="104"/>
    </location>
</feature>
<dbReference type="SMR" id="A0A314KMT6"/>
<gene>
    <name evidence="1" type="ORF">A4A49_63957</name>
</gene>
<feature type="non-terminal residue" evidence="1">
    <location>
        <position position="1"/>
    </location>
</feature>
<organism evidence="1 2">
    <name type="scientific">Nicotiana attenuata</name>
    <name type="common">Coyote tobacco</name>
    <dbReference type="NCBI Taxonomy" id="49451"/>
    <lineage>
        <taxon>Eukaryota</taxon>
        <taxon>Viridiplantae</taxon>
        <taxon>Streptophyta</taxon>
        <taxon>Embryophyta</taxon>
        <taxon>Tracheophyta</taxon>
        <taxon>Spermatophyta</taxon>
        <taxon>Magnoliopsida</taxon>
        <taxon>eudicotyledons</taxon>
        <taxon>Gunneridae</taxon>
        <taxon>Pentapetalae</taxon>
        <taxon>asterids</taxon>
        <taxon>lamiids</taxon>
        <taxon>Solanales</taxon>
        <taxon>Solanaceae</taxon>
        <taxon>Nicotianoideae</taxon>
        <taxon>Nicotianeae</taxon>
        <taxon>Nicotiana</taxon>
    </lineage>
</organism>
<dbReference type="Proteomes" id="UP000187609">
    <property type="component" value="Unassembled WGS sequence"/>
</dbReference>
<protein>
    <recommendedName>
        <fullName evidence="3">Mitochondrial protein</fullName>
    </recommendedName>
</protein>
<sequence>LRKSGRLSKTPIWLQDYIQPDKGKKTANTCLYPISSILNYRALAPTYQSLVAKLSTEVEPRTYSEAAKDPRWVDAMKAEIQALEDNHTWSIMPLPPGKKAIGCK</sequence>
<dbReference type="EMBL" id="MJEQ01001424">
    <property type="protein sequence ID" value="OIT30791.1"/>
    <property type="molecule type" value="Genomic_DNA"/>
</dbReference>
<evidence type="ECO:0008006" key="3">
    <source>
        <dbReference type="Google" id="ProtNLM"/>
    </source>
</evidence>
<evidence type="ECO:0000313" key="1">
    <source>
        <dbReference type="EMBL" id="OIT30791.1"/>
    </source>
</evidence>
<evidence type="ECO:0000313" key="2">
    <source>
        <dbReference type="Proteomes" id="UP000187609"/>
    </source>
</evidence>
<accession>A0A314KMT6</accession>
<comment type="caution">
    <text evidence="1">The sequence shown here is derived from an EMBL/GenBank/DDBJ whole genome shotgun (WGS) entry which is preliminary data.</text>
</comment>
<dbReference type="Gramene" id="OIT30791">
    <property type="protein sequence ID" value="OIT30791"/>
    <property type="gene ID" value="A4A49_63957"/>
</dbReference>